<dbReference type="Pfam" id="PF07022">
    <property type="entry name" value="Phage_CI_repr"/>
    <property type="match status" value="1"/>
</dbReference>
<feature type="compositionally biased region" description="Low complexity" evidence="1">
    <location>
        <begin position="112"/>
        <end position="129"/>
    </location>
</feature>
<keyword evidence="4" id="KW-1185">Reference proteome</keyword>
<proteinExistence type="predicted"/>
<dbReference type="InterPro" id="IPR036286">
    <property type="entry name" value="LexA/Signal_pep-like_sf"/>
</dbReference>
<evidence type="ECO:0000313" key="3">
    <source>
        <dbReference type="EMBL" id="QJT10684.1"/>
    </source>
</evidence>
<dbReference type="Gene3D" id="2.10.109.10">
    <property type="entry name" value="Umud Fragment, subunit A"/>
    <property type="match status" value="1"/>
</dbReference>
<gene>
    <name evidence="3" type="ORF">E8L03_17960</name>
</gene>
<dbReference type="CDD" id="cd06462">
    <property type="entry name" value="Peptidase_S24_S26"/>
    <property type="match status" value="1"/>
</dbReference>
<evidence type="ECO:0000259" key="2">
    <source>
        <dbReference type="Pfam" id="PF07022"/>
    </source>
</evidence>
<organism evidence="3 4">
    <name type="scientific">Oceanidesulfovibrio marinus</name>
    <dbReference type="NCBI Taxonomy" id="370038"/>
    <lineage>
        <taxon>Bacteria</taxon>
        <taxon>Pseudomonadati</taxon>
        <taxon>Thermodesulfobacteriota</taxon>
        <taxon>Desulfovibrionia</taxon>
        <taxon>Desulfovibrionales</taxon>
        <taxon>Desulfovibrionaceae</taxon>
        <taxon>Oceanidesulfovibrio</taxon>
    </lineage>
</organism>
<dbReference type="InterPro" id="IPR010744">
    <property type="entry name" value="Phage_CI_N"/>
</dbReference>
<feature type="domain" description="Bacteriophage CI repressor N-terminal" evidence="2">
    <location>
        <begin position="19"/>
        <end position="65"/>
    </location>
</feature>
<protein>
    <submittedName>
        <fullName evidence="3">Bacteriophage CI repressor</fullName>
    </submittedName>
</protein>
<feature type="region of interest" description="Disordered" evidence="1">
    <location>
        <begin position="104"/>
        <end position="129"/>
    </location>
</feature>
<reference evidence="3 4" key="1">
    <citation type="submission" date="2019-04" db="EMBL/GenBank/DDBJ databases">
        <title>Isolation and culture of sulfate reducing bacteria from the cold seep of the South China Sea.</title>
        <authorList>
            <person name="Sun C."/>
            <person name="Liu R."/>
        </authorList>
    </citation>
    <scope>NUCLEOTIDE SEQUENCE [LARGE SCALE GENOMIC DNA]</scope>
    <source>
        <strain evidence="3 4">CS1</strain>
    </source>
</reference>
<sequence>MSKNLRAPDASGEEIDAAAVLARMLDITGASSQTELADILGVGKAAISDAKTRGAVPASWLLRLSRSPYNANPVWLELGLEPRRIQTRSAAQDSTPPLLRAAMAPQPEAGESSVPQKPQQSAQKSSTSHGAVPVARLALAARGDALALDGAAVSPFTFAPSFLESLGDPSSMRLVGVEHDGAVPGGSRGDWLLVDESRTDILEGALHVLRLGPDVVVRRIRRKADEIVLLADEREECLPAIRHGLDVLGVVVWAGRKMP</sequence>
<dbReference type="RefSeq" id="WP_171268089.1">
    <property type="nucleotide sequence ID" value="NZ_CP039543.1"/>
</dbReference>
<evidence type="ECO:0000256" key="1">
    <source>
        <dbReference type="SAM" id="MobiDB-lite"/>
    </source>
</evidence>
<dbReference type="InterPro" id="IPR010982">
    <property type="entry name" value="Lambda_DNA-bd_dom_sf"/>
</dbReference>
<name>A0ABX6NJC8_9BACT</name>
<dbReference type="Gene3D" id="1.10.260.40">
    <property type="entry name" value="lambda repressor-like DNA-binding domains"/>
    <property type="match status" value="1"/>
</dbReference>
<dbReference type="Proteomes" id="UP000503251">
    <property type="component" value="Chromosome"/>
</dbReference>
<dbReference type="SUPFAM" id="SSF51306">
    <property type="entry name" value="LexA/Signal peptidase"/>
    <property type="match status" value="1"/>
</dbReference>
<evidence type="ECO:0000313" key="4">
    <source>
        <dbReference type="Proteomes" id="UP000503251"/>
    </source>
</evidence>
<dbReference type="EMBL" id="CP039543">
    <property type="protein sequence ID" value="QJT10684.1"/>
    <property type="molecule type" value="Genomic_DNA"/>
</dbReference>
<accession>A0ABX6NJC8</accession>